<feature type="coiled-coil region" evidence="11">
    <location>
        <begin position="93"/>
        <end position="127"/>
    </location>
</feature>
<evidence type="ECO:0000313" key="14">
    <source>
        <dbReference type="EMBL" id="KAK6630778.1"/>
    </source>
</evidence>
<dbReference type="Gene3D" id="2.60.40.790">
    <property type="match status" value="1"/>
</dbReference>
<protein>
    <recommendedName>
        <fullName evidence="10">Dynein axonemal assembly factor 4</fullName>
    </recommendedName>
</protein>
<feature type="region of interest" description="Disordered" evidence="12">
    <location>
        <begin position="406"/>
        <end position="435"/>
    </location>
</feature>
<sequence>MPLIVKEFTWKQTEELVTISIPLYGVSSSSVDIFTSDNYVKASYPPFLFEAFLNSSINESTSTCTIFDDEVVFELQKMIPKIWDSLTADISKLEMLEKRKKIIERHHEKMEEERKARKEKLTFLQRLSVQKQIEQDTTIRKVIDDKRNAERTKVMDELNDWVAEDENVEYVKTKDVSVLDKAIFHECDTGVEIEVKSTKKLTTETDEGEADTNQKNSSENSVNECVDVFPVPLPRNPGTITINFTHRDFPTPSRESQAPQEEEWLKKQVEARRATGFVAEDLRPEECNPTWLKDKGDSFYKVGNYLGAVSAYSHAIKLGSKLAGLFANRGAAHLGLGNLHKALDDCSQALELMTPHVPANLEARAKCHARRGAILCRLGVPDAGVADFEEALKLLPNDVKLQQDLEHAKSLAKNKPTEEEEEKEEQFNGLQVISA</sequence>
<keyword evidence="15" id="KW-1185">Reference proteome</keyword>
<dbReference type="PROSITE" id="PS51203">
    <property type="entry name" value="CS"/>
    <property type="match status" value="1"/>
</dbReference>
<dbReference type="InterPro" id="IPR019734">
    <property type="entry name" value="TPR_rpt"/>
</dbReference>
<dbReference type="PANTHER" id="PTHR46492:SF1">
    <property type="entry name" value="DYNEIN AXONEMAL ASSEMBLY FACTOR 4"/>
    <property type="match status" value="1"/>
</dbReference>
<dbReference type="InterPro" id="IPR037894">
    <property type="entry name" value="CS_DYX1C1"/>
</dbReference>
<dbReference type="Proteomes" id="UP001359485">
    <property type="component" value="Unassembled WGS sequence"/>
</dbReference>
<evidence type="ECO:0000256" key="9">
    <source>
        <dbReference type="ARBA" id="ARBA00024190"/>
    </source>
</evidence>
<feature type="domain" description="CS" evidence="13">
    <location>
        <begin position="3"/>
        <end position="87"/>
    </location>
</feature>
<keyword evidence="3" id="KW-0963">Cytoplasm</keyword>
<keyword evidence="8" id="KW-0966">Cell projection</keyword>
<dbReference type="SMART" id="SM00028">
    <property type="entry name" value="TPR"/>
    <property type="match status" value="3"/>
</dbReference>
<dbReference type="InterPro" id="IPR011990">
    <property type="entry name" value="TPR-like_helical_dom_sf"/>
</dbReference>
<evidence type="ECO:0000256" key="8">
    <source>
        <dbReference type="ARBA" id="ARBA00023273"/>
    </source>
</evidence>
<dbReference type="SUPFAM" id="SSF49764">
    <property type="entry name" value="HSP20-like chaperones"/>
    <property type="match status" value="1"/>
</dbReference>
<name>A0ABR1AX51_POLSC</name>
<comment type="caution">
    <text evidence="14">The sequence shown here is derived from an EMBL/GenBank/DDBJ whole genome shotgun (WGS) entry which is preliminary data.</text>
</comment>
<evidence type="ECO:0000256" key="11">
    <source>
        <dbReference type="SAM" id="Coils"/>
    </source>
</evidence>
<proteinExistence type="predicted"/>
<organism evidence="14 15">
    <name type="scientific">Polyplax serrata</name>
    <name type="common">Common mouse louse</name>
    <dbReference type="NCBI Taxonomy" id="468196"/>
    <lineage>
        <taxon>Eukaryota</taxon>
        <taxon>Metazoa</taxon>
        <taxon>Ecdysozoa</taxon>
        <taxon>Arthropoda</taxon>
        <taxon>Hexapoda</taxon>
        <taxon>Insecta</taxon>
        <taxon>Pterygota</taxon>
        <taxon>Neoptera</taxon>
        <taxon>Paraneoptera</taxon>
        <taxon>Psocodea</taxon>
        <taxon>Troctomorpha</taxon>
        <taxon>Phthiraptera</taxon>
        <taxon>Anoplura</taxon>
        <taxon>Polyplacidae</taxon>
        <taxon>Polyplax</taxon>
    </lineage>
</organism>
<evidence type="ECO:0000256" key="7">
    <source>
        <dbReference type="ARBA" id="ARBA00023242"/>
    </source>
</evidence>
<evidence type="ECO:0000256" key="10">
    <source>
        <dbReference type="ARBA" id="ARBA00024430"/>
    </source>
</evidence>
<keyword evidence="7" id="KW-0539">Nucleus</keyword>
<keyword evidence="11" id="KW-0175">Coiled coil</keyword>
<dbReference type="SUPFAM" id="SSF48452">
    <property type="entry name" value="TPR-like"/>
    <property type="match status" value="1"/>
</dbReference>
<dbReference type="InterPro" id="IPR008978">
    <property type="entry name" value="HSP20-like_chaperone"/>
</dbReference>
<dbReference type="CDD" id="cd06469">
    <property type="entry name" value="p23_DYX1C1_like"/>
    <property type="match status" value="1"/>
</dbReference>
<keyword evidence="5" id="KW-0802">TPR repeat</keyword>
<gene>
    <name evidence="14" type="ORF">RUM44_002947</name>
</gene>
<evidence type="ECO:0000313" key="15">
    <source>
        <dbReference type="Proteomes" id="UP001359485"/>
    </source>
</evidence>
<keyword evidence="4" id="KW-0677">Repeat</keyword>
<feature type="region of interest" description="Disordered" evidence="12">
    <location>
        <begin position="200"/>
        <end position="221"/>
    </location>
</feature>
<keyword evidence="6" id="KW-0524">Neurogenesis</keyword>
<evidence type="ECO:0000256" key="1">
    <source>
        <dbReference type="ARBA" id="ARBA00004123"/>
    </source>
</evidence>
<comment type="subcellular location">
    <subcellularLocation>
        <location evidence="2">Cell projection</location>
        <location evidence="2">Neuron projection</location>
    </subcellularLocation>
    <subcellularLocation>
        <location evidence="9">Dynein axonemal particle</location>
    </subcellularLocation>
    <subcellularLocation>
        <location evidence="1">Nucleus</location>
    </subcellularLocation>
</comment>
<dbReference type="PANTHER" id="PTHR46492">
    <property type="entry name" value="DYNEIN ASSEMBLY FACTOR 4, AXONEMAL"/>
    <property type="match status" value="1"/>
</dbReference>
<evidence type="ECO:0000256" key="3">
    <source>
        <dbReference type="ARBA" id="ARBA00022490"/>
    </source>
</evidence>
<evidence type="ECO:0000256" key="4">
    <source>
        <dbReference type="ARBA" id="ARBA00022737"/>
    </source>
</evidence>
<accession>A0ABR1AX51</accession>
<dbReference type="InterPro" id="IPR052004">
    <property type="entry name" value="Dynein_assembly_factor_4"/>
</dbReference>
<dbReference type="InterPro" id="IPR007052">
    <property type="entry name" value="CS_dom"/>
</dbReference>
<evidence type="ECO:0000259" key="13">
    <source>
        <dbReference type="PROSITE" id="PS51203"/>
    </source>
</evidence>
<evidence type="ECO:0000256" key="6">
    <source>
        <dbReference type="ARBA" id="ARBA00022902"/>
    </source>
</evidence>
<reference evidence="14 15" key="1">
    <citation type="submission" date="2023-09" db="EMBL/GenBank/DDBJ databases">
        <title>Genomes of two closely related lineages of the louse Polyplax serrata with different host specificities.</title>
        <authorList>
            <person name="Martinu J."/>
            <person name="Tarabai H."/>
            <person name="Stefka J."/>
            <person name="Hypsa V."/>
        </authorList>
    </citation>
    <scope>NUCLEOTIDE SEQUENCE [LARGE SCALE GENOMIC DNA]</scope>
    <source>
        <strain evidence="14">98ZLc_SE</strain>
    </source>
</reference>
<evidence type="ECO:0000256" key="12">
    <source>
        <dbReference type="SAM" id="MobiDB-lite"/>
    </source>
</evidence>
<evidence type="ECO:0000256" key="2">
    <source>
        <dbReference type="ARBA" id="ARBA00004487"/>
    </source>
</evidence>
<feature type="compositionally biased region" description="Polar residues" evidence="12">
    <location>
        <begin position="211"/>
        <end position="221"/>
    </location>
</feature>
<dbReference type="EMBL" id="JAWJWF010000007">
    <property type="protein sequence ID" value="KAK6630778.1"/>
    <property type="molecule type" value="Genomic_DNA"/>
</dbReference>
<evidence type="ECO:0000256" key="5">
    <source>
        <dbReference type="ARBA" id="ARBA00022803"/>
    </source>
</evidence>
<dbReference type="Gene3D" id="1.25.40.10">
    <property type="entry name" value="Tetratricopeptide repeat domain"/>
    <property type="match status" value="1"/>
</dbReference>
<dbReference type="Pfam" id="PF04969">
    <property type="entry name" value="CS"/>
    <property type="match status" value="1"/>
</dbReference>